<sequence length="217" mass="23840">MPISVSIQPVSGADLPALADFLYTSKLSLSINRLLYKDWPNESAQRPIYAGAIKTSLSDPSSECLKAVDAKTGNVLGFVVLTKKPAQKNEDVSRTDDGAAKSSVPESMNPEVFWTVMKATAELSHGAENIDHLEVTYVFVKPSNRRIGIGSQLVRECCMRAKDAGLPLIVSSEPAGYDFFLKNGFTKSKHFDIDLRKWAPPYNGFGIFRLARLAWNA</sequence>
<dbReference type="SUPFAM" id="SSF55729">
    <property type="entry name" value="Acyl-CoA N-acyltransferases (Nat)"/>
    <property type="match status" value="1"/>
</dbReference>
<accession>A0A9P8VV00</accession>
<dbReference type="Pfam" id="PF13508">
    <property type="entry name" value="Acetyltransf_7"/>
    <property type="match status" value="1"/>
</dbReference>
<dbReference type="Gene3D" id="3.40.630.30">
    <property type="match status" value="1"/>
</dbReference>
<gene>
    <name evidence="2" type="ORF">B0T10DRAFT_609926</name>
</gene>
<proteinExistence type="predicted"/>
<dbReference type="GO" id="GO:0016747">
    <property type="term" value="F:acyltransferase activity, transferring groups other than amino-acyl groups"/>
    <property type="evidence" value="ECO:0007669"/>
    <property type="project" value="InterPro"/>
</dbReference>
<evidence type="ECO:0000313" key="3">
    <source>
        <dbReference type="Proteomes" id="UP000777438"/>
    </source>
</evidence>
<reference evidence="2 3" key="1">
    <citation type="journal article" date="2021" name="Nat. Commun.">
        <title>Genetic determinants of endophytism in the Arabidopsis root mycobiome.</title>
        <authorList>
            <person name="Mesny F."/>
            <person name="Miyauchi S."/>
            <person name="Thiergart T."/>
            <person name="Pickel B."/>
            <person name="Atanasova L."/>
            <person name="Karlsson M."/>
            <person name="Huettel B."/>
            <person name="Barry K.W."/>
            <person name="Haridas S."/>
            <person name="Chen C."/>
            <person name="Bauer D."/>
            <person name="Andreopoulos W."/>
            <person name="Pangilinan J."/>
            <person name="LaButti K."/>
            <person name="Riley R."/>
            <person name="Lipzen A."/>
            <person name="Clum A."/>
            <person name="Drula E."/>
            <person name="Henrissat B."/>
            <person name="Kohler A."/>
            <person name="Grigoriev I.V."/>
            <person name="Martin F.M."/>
            <person name="Hacquard S."/>
        </authorList>
    </citation>
    <scope>NUCLEOTIDE SEQUENCE [LARGE SCALE GENOMIC DNA]</scope>
    <source>
        <strain evidence="2 3">MPI-CAGE-CH-0241</strain>
    </source>
</reference>
<dbReference type="CDD" id="cd04301">
    <property type="entry name" value="NAT_SF"/>
    <property type="match status" value="1"/>
</dbReference>
<comment type="caution">
    <text evidence="2">The sequence shown here is derived from an EMBL/GenBank/DDBJ whole genome shotgun (WGS) entry which is preliminary data.</text>
</comment>
<evidence type="ECO:0000313" key="2">
    <source>
        <dbReference type="EMBL" id="KAH6877206.1"/>
    </source>
</evidence>
<dbReference type="PANTHER" id="PTHR42791">
    <property type="entry name" value="GNAT FAMILY ACETYLTRANSFERASE"/>
    <property type="match status" value="1"/>
</dbReference>
<evidence type="ECO:0000259" key="1">
    <source>
        <dbReference type="PROSITE" id="PS51186"/>
    </source>
</evidence>
<dbReference type="EMBL" id="JAGPYM010000030">
    <property type="protein sequence ID" value="KAH6877206.1"/>
    <property type="molecule type" value="Genomic_DNA"/>
</dbReference>
<dbReference type="PROSITE" id="PS51186">
    <property type="entry name" value="GNAT"/>
    <property type="match status" value="1"/>
</dbReference>
<protein>
    <recommendedName>
        <fullName evidence="1">N-acetyltransferase domain-containing protein</fullName>
    </recommendedName>
</protein>
<dbReference type="PANTHER" id="PTHR42791:SF4">
    <property type="entry name" value="ACETYLTRANSFERASE, GNAT FAMILY FAMILY (AFU_ORTHOLOGUE AFUA_4G09540)-RELATED"/>
    <property type="match status" value="1"/>
</dbReference>
<dbReference type="OrthoDB" id="410198at2759"/>
<name>A0A9P8VV00_9HYPO</name>
<dbReference type="InterPro" id="IPR016181">
    <property type="entry name" value="Acyl_CoA_acyltransferase"/>
</dbReference>
<feature type="domain" description="N-acetyltransferase" evidence="1">
    <location>
        <begin position="76"/>
        <end position="212"/>
    </location>
</feature>
<dbReference type="InterPro" id="IPR052523">
    <property type="entry name" value="Trichothecene_AcTrans"/>
</dbReference>
<keyword evidence="3" id="KW-1185">Reference proteome</keyword>
<dbReference type="AlphaFoldDB" id="A0A9P8VV00"/>
<organism evidence="2 3">
    <name type="scientific">Thelonectria olida</name>
    <dbReference type="NCBI Taxonomy" id="1576542"/>
    <lineage>
        <taxon>Eukaryota</taxon>
        <taxon>Fungi</taxon>
        <taxon>Dikarya</taxon>
        <taxon>Ascomycota</taxon>
        <taxon>Pezizomycotina</taxon>
        <taxon>Sordariomycetes</taxon>
        <taxon>Hypocreomycetidae</taxon>
        <taxon>Hypocreales</taxon>
        <taxon>Nectriaceae</taxon>
        <taxon>Thelonectria</taxon>
    </lineage>
</organism>
<dbReference type="Proteomes" id="UP000777438">
    <property type="component" value="Unassembled WGS sequence"/>
</dbReference>
<dbReference type="InterPro" id="IPR000182">
    <property type="entry name" value="GNAT_dom"/>
</dbReference>